<dbReference type="PANTHER" id="PTHR11006:SF10">
    <property type="entry name" value="HISTONE-ARGININE METHYLTRANSFERASE CARMER-RELATED"/>
    <property type="match status" value="1"/>
</dbReference>
<evidence type="ECO:0000313" key="15">
    <source>
        <dbReference type="EMBL" id="OLL21895.1"/>
    </source>
</evidence>
<evidence type="ECO:0000256" key="2">
    <source>
        <dbReference type="ARBA" id="ARBA00004496"/>
    </source>
</evidence>
<dbReference type="GO" id="GO:0035242">
    <property type="term" value="F:protein-arginine omega-N asymmetric methyltransferase activity"/>
    <property type="evidence" value="ECO:0007669"/>
    <property type="project" value="UniProtKB-EC"/>
</dbReference>
<dbReference type="Gene3D" id="3.40.50.150">
    <property type="entry name" value="Vaccinia Virus protein VP39"/>
    <property type="match status" value="1"/>
</dbReference>
<evidence type="ECO:0000256" key="5">
    <source>
        <dbReference type="ARBA" id="ARBA00022603"/>
    </source>
</evidence>
<dbReference type="GO" id="GO:0032259">
    <property type="term" value="P:methylation"/>
    <property type="evidence" value="ECO:0007669"/>
    <property type="project" value="UniProtKB-KW"/>
</dbReference>
<keyword evidence="16" id="KW-1185">Reference proteome</keyword>
<evidence type="ECO:0000259" key="14">
    <source>
        <dbReference type="Pfam" id="PF22528"/>
    </source>
</evidence>
<name>A0A1U7LGW1_NEOID</name>
<comment type="catalytic activity">
    <reaction evidence="12">
        <text>L-arginyl-[protein] + 2 S-adenosyl-L-methionine = N(omega),N(omega)-dimethyl-L-arginyl-[protein] + 2 S-adenosyl-L-homocysteine + 2 H(+)</text>
        <dbReference type="Rhea" id="RHEA:48096"/>
        <dbReference type="Rhea" id="RHEA-COMP:10532"/>
        <dbReference type="Rhea" id="RHEA-COMP:11991"/>
        <dbReference type="ChEBI" id="CHEBI:15378"/>
        <dbReference type="ChEBI" id="CHEBI:29965"/>
        <dbReference type="ChEBI" id="CHEBI:57856"/>
        <dbReference type="ChEBI" id="CHEBI:59789"/>
        <dbReference type="ChEBI" id="CHEBI:61897"/>
        <dbReference type="EC" id="2.1.1.319"/>
    </reaction>
</comment>
<keyword evidence="5 13" id="KW-0489">Methyltransferase</keyword>
<dbReference type="GO" id="GO:0005634">
    <property type="term" value="C:nucleus"/>
    <property type="evidence" value="ECO:0007669"/>
    <property type="project" value="UniProtKB-SubCell"/>
</dbReference>
<dbReference type="SUPFAM" id="SSF53335">
    <property type="entry name" value="S-adenosyl-L-methionine-dependent methyltransferases"/>
    <property type="match status" value="1"/>
</dbReference>
<dbReference type="AlphaFoldDB" id="A0A1U7LGW1"/>
<evidence type="ECO:0000313" key="16">
    <source>
        <dbReference type="Proteomes" id="UP000186594"/>
    </source>
</evidence>
<comment type="caution">
    <text evidence="15">The sequence shown here is derived from an EMBL/GenBank/DDBJ whole genome shotgun (WGS) entry which is preliminary data.</text>
</comment>
<evidence type="ECO:0000256" key="9">
    <source>
        <dbReference type="ARBA" id="ARBA00023015"/>
    </source>
</evidence>
<sequence length="380" mass="43290">MVPYITKRITFMSRFLRPTEAFTLTVDFLYYAYHQIARTSLYRLAISYPPDFHDKTVLDVGSGSGILSFFALQTGAKKVYAVEASNVASSLSKLIQGNPWIGGKIEVINQKIEDAEGIRLIDTIISEPLGVFLLHERMVESFLYARKFLKPNGRMYPNTGTIQISAFSDHYLHSETLRKASFWEQTSFFGVDLSILKDQAKREVFESVIVGPIDPFCLISGCSSITFDFEKCNVEELYAFTVPIDWVIYRPGLLHGIVGWFDVTFPSSHVLSTSPMCQRTHWQQTRFLFHSPLSVLPNQRITGKLYGKVTAARSYILSAEILSLGETRHGEWNLEDQTYWYGLEGWDPHTAAGVVDQTHQNWYVPQPEQQIETPGYPWAQ</sequence>
<keyword evidence="9" id="KW-0805">Transcription regulation</keyword>
<keyword evidence="7 13" id="KW-0949">S-adenosyl-L-methionine</keyword>
<proteinExistence type="predicted"/>
<comment type="subcellular location">
    <subcellularLocation>
        <location evidence="2">Cytoplasm</location>
    </subcellularLocation>
    <subcellularLocation>
        <location evidence="1">Nucleus</location>
    </subcellularLocation>
</comment>
<feature type="domain" description="Protein arginine N-methyltransferase" evidence="14">
    <location>
        <begin position="160"/>
        <end position="305"/>
    </location>
</feature>
<dbReference type="STRING" id="1198029.A0A1U7LGW1"/>
<keyword evidence="10" id="KW-0804">Transcription</keyword>
<evidence type="ECO:0000256" key="4">
    <source>
        <dbReference type="ARBA" id="ARBA00022490"/>
    </source>
</evidence>
<keyword evidence="11" id="KW-0539">Nucleus</keyword>
<dbReference type="CDD" id="cd02440">
    <property type="entry name" value="AdoMet_MTases"/>
    <property type="match status" value="1"/>
</dbReference>
<evidence type="ECO:0000256" key="10">
    <source>
        <dbReference type="ARBA" id="ARBA00023163"/>
    </source>
</evidence>
<evidence type="ECO:0000256" key="6">
    <source>
        <dbReference type="ARBA" id="ARBA00022679"/>
    </source>
</evidence>
<organism evidence="15 16">
    <name type="scientific">Neolecta irregularis (strain DAH-3)</name>
    <dbReference type="NCBI Taxonomy" id="1198029"/>
    <lineage>
        <taxon>Eukaryota</taxon>
        <taxon>Fungi</taxon>
        <taxon>Dikarya</taxon>
        <taxon>Ascomycota</taxon>
        <taxon>Taphrinomycotina</taxon>
        <taxon>Neolectales</taxon>
        <taxon>Neolectaceae</taxon>
        <taxon>Neolecta</taxon>
    </lineage>
</organism>
<dbReference type="PANTHER" id="PTHR11006">
    <property type="entry name" value="PROTEIN ARGININE N-METHYLTRANSFERASE"/>
    <property type="match status" value="1"/>
</dbReference>
<protein>
    <recommendedName>
        <fullName evidence="3">type I protein arginine methyltransferase</fullName>
        <ecNumber evidence="3">2.1.1.319</ecNumber>
    </recommendedName>
</protein>
<dbReference type="InterPro" id="IPR025799">
    <property type="entry name" value="Arg_MeTrfase"/>
</dbReference>
<evidence type="ECO:0000256" key="1">
    <source>
        <dbReference type="ARBA" id="ARBA00004123"/>
    </source>
</evidence>
<dbReference type="OMA" id="QQTMIYF"/>
<evidence type="ECO:0000256" key="7">
    <source>
        <dbReference type="ARBA" id="ARBA00022691"/>
    </source>
</evidence>
<dbReference type="OrthoDB" id="7848332at2759"/>
<dbReference type="Pfam" id="PF06325">
    <property type="entry name" value="PrmA"/>
    <property type="match status" value="1"/>
</dbReference>
<dbReference type="EC" id="2.1.1.319" evidence="3"/>
<dbReference type="InterPro" id="IPR029063">
    <property type="entry name" value="SAM-dependent_MTases_sf"/>
</dbReference>
<accession>A0A1U7LGW1</accession>
<reference evidence="15 16" key="1">
    <citation type="submission" date="2016-04" db="EMBL/GenBank/DDBJ databases">
        <title>Evolutionary innovation and constraint leading to complex multicellularity in the Ascomycota.</title>
        <authorList>
            <person name="Cisse O."/>
            <person name="Nguyen A."/>
            <person name="Hewitt D.A."/>
            <person name="Jedd G."/>
            <person name="Stajich J.E."/>
        </authorList>
    </citation>
    <scope>NUCLEOTIDE SEQUENCE [LARGE SCALE GENOMIC DNA]</scope>
    <source>
        <strain evidence="15 16">DAH-3</strain>
    </source>
</reference>
<dbReference type="EMBL" id="LXFE01004208">
    <property type="protein sequence ID" value="OLL21895.1"/>
    <property type="molecule type" value="Genomic_DNA"/>
</dbReference>
<evidence type="ECO:0000256" key="8">
    <source>
        <dbReference type="ARBA" id="ARBA00022853"/>
    </source>
</evidence>
<gene>
    <name evidence="15" type="ORF">NEOLI_000997</name>
</gene>
<evidence type="ECO:0000256" key="11">
    <source>
        <dbReference type="ARBA" id="ARBA00023242"/>
    </source>
</evidence>
<dbReference type="InterPro" id="IPR055135">
    <property type="entry name" value="PRMT_dom"/>
</dbReference>
<evidence type="ECO:0000256" key="3">
    <source>
        <dbReference type="ARBA" id="ARBA00011925"/>
    </source>
</evidence>
<dbReference type="GO" id="GO:0070611">
    <property type="term" value="F:histone H3R2 methyltransferase activity"/>
    <property type="evidence" value="ECO:0007669"/>
    <property type="project" value="TreeGrafter"/>
</dbReference>
<keyword evidence="8" id="KW-0156">Chromatin regulator</keyword>
<evidence type="ECO:0000256" key="13">
    <source>
        <dbReference type="PROSITE-ProRule" id="PRU01015"/>
    </source>
</evidence>
<dbReference type="Proteomes" id="UP000186594">
    <property type="component" value="Unassembled WGS sequence"/>
</dbReference>
<keyword evidence="4" id="KW-0963">Cytoplasm</keyword>
<dbReference type="GO" id="GO:0005737">
    <property type="term" value="C:cytoplasm"/>
    <property type="evidence" value="ECO:0007669"/>
    <property type="project" value="UniProtKB-SubCell"/>
</dbReference>
<dbReference type="Gene3D" id="2.70.160.11">
    <property type="entry name" value="Hnrnp arginine n-methyltransferase1"/>
    <property type="match status" value="1"/>
</dbReference>
<dbReference type="PROSITE" id="PS51678">
    <property type="entry name" value="SAM_MT_PRMT"/>
    <property type="match status" value="1"/>
</dbReference>
<keyword evidence="6 13" id="KW-0808">Transferase</keyword>
<dbReference type="Pfam" id="PF22528">
    <property type="entry name" value="PRMT_C"/>
    <property type="match status" value="1"/>
</dbReference>
<evidence type="ECO:0000256" key="12">
    <source>
        <dbReference type="ARBA" id="ARBA00049086"/>
    </source>
</evidence>